<keyword evidence="1" id="KW-0175">Coiled coil</keyword>
<feature type="compositionally biased region" description="Polar residues" evidence="2">
    <location>
        <begin position="288"/>
        <end position="301"/>
    </location>
</feature>
<feature type="compositionally biased region" description="Polar residues" evidence="2">
    <location>
        <begin position="329"/>
        <end position="363"/>
    </location>
</feature>
<feature type="compositionally biased region" description="Low complexity" evidence="2">
    <location>
        <begin position="408"/>
        <end position="425"/>
    </location>
</feature>
<feature type="region of interest" description="Disordered" evidence="2">
    <location>
        <begin position="127"/>
        <end position="169"/>
    </location>
</feature>
<dbReference type="OMA" id="LNVMEGN"/>
<feature type="region of interest" description="Disordered" evidence="2">
    <location>
        <begin position="448"/>
        <end position="531"/>
    </location>
</feature>
<feature type="region of interest" description="Disordered" evidence="2">
    <location>
        <begin position="1"/>
        <end position="75"/>
    </location>
</feature>
<sequence>MAGFAHAHQHTHPPPYGYDAPPSPTLTNPDMILPYNPFLSTSPVPLPSSPTLHVISSPPPRPDSAVSLSSAQGDPELPLEFGVATPVRLPLRSVPPLNTDFNNYEHGAPLSDIGEEATPVSTKSMISYTSTVPDPPSPTPAARTPVLTDRPRTLSSSSSGSDVGDWEDFDTSRIMNGRLAADVAKAEEEDADANPSKRNSAITTTAEDDMVLLNERAERILEHARERLVSMEDNLTKARHSILMSPRSSPNMNDVHQPAGGLYRSISLAGINNRKSRSLYPLVRINSVTHSRGGSDSTPNTALKRLSIIPERSASALEYGRRQEPPHQYQHNPQQRLYQEHSPSSRLVGNSPASSSRTFNSPLRTLKEADATPDTPSSSNTSPENFHPRGLGINTLAAGSKENISMVTSSPTTAIARSPSATSSRSTKEIREQMTGLRARISDLKEKAQADGAWRRSIQSARTPSPFTNSQSPEQWYTGSPEYKAAKSPINTDAGVGWSPTRHQRDNSDSKVPPLTPQAQTYLNVEQPTTNNSRLLSEARTDKNTPSFHKSIPLADLTAVNPHSVIQESHYEDAAQQLDDDDAIAASEEEQIYLNEVLQESLEEIEPEVPEVPDHLLNDGAAERHEDRLDAFDYENMFLHSAMGNYSGTGTRSLTPSESDGSSVVTTRMYQNTPSDDGEDDGDETAVDIRDDQASTPVQELFPQSVVVGQSPLHLTAPPKPWMKSLRSNSMDSLSTQATFATAAEDDAVDARAGAGEGEDSDDETPDEILQWGNGAGTGFPQPPVSPRRDRATSNWPIPTLAERSQPDQDDSPQKAATTRSVLANGNPTPPWLSPQASFPADHGPPETQQHHPPGGLTSEPPVDHPANTEILMESLIKLADPDFGTRDMQGPMRFSEVDKDLVLDLLRAVGGVCNNILKAERKQEVRTVKVLRRRLDESRKLLEGPGED</sequence>
<feature type="compositionally biased region" description="Low complexity" evidence="2">
    <location>
        <begin position="372"/>
        <end position="383"/>
    </location>
</feature>
<feature type="region of interest" description="Disordered" evidence="2">
    <location>
        <begin position="288"/>
        <end position="393"/>
    </location>
</feature>
<gene>
    <name evidence="3" type="ORF">PV10_08358</name>
</gene>
<feature type="compositionally biased region" description="Pro residues" evidence="2">
    <location>
        <begin position="12"/>
        <end position="24"/>
    </location>
</feature>
<organism evidence="3 4">
    <name type="scientific">Exophiala mesophila</name>
    <name type="common">Black yeast-like fungus</name>
    <dbReference type="NCBI Taxonomy" id="212818"/>
    <lineage>
        <taxon>Eukaryota</taxon>
        <taxon>Fungi</taxon>
        <taxon>Dikarya</taxon>
        <taxon>Ascomycota</taxon>
        <taxon>Pezizomycotina</taxon>
        <taxon>Eurotiomycetes</taxon>
        <taxon>Chaetothyriomycetidae</taxon>
        <taxon>Chaetothyriales</taxon>
        <taxon>Herpotrichiellaceae</taxon>
        <taxon>Exophiala</taxon>
    </lineage>
</organism>
<feature type="region of interest" description="Disordered" evidence="2">
    <location>
        <begin position="408"/>
        <end position="430"/>
    </location>
</feature>
<feature type="compositionally biased region" description="Polar residues" evidence="2">
    <location>
        <begin position="815"/>
        <end position="827"/>
    </location>
</feature>
<feature type="coiled-coil region" evidence="1">
    <location>
        <begin position="214"/>
        <end position="241"/>
    </location>
</feature>
<dbReference type="OrthoDB" id="3438840at2759"/>
<protein>
    <submittedName>
        <fullName evidence="3">Uncharacterized protein</fullName>
    </submittedName>
</protein>
<dbReference type="STRING" id="212818.A0A0D1WIM5"/>
<dbReference type="HOGENOM" id="CLU_312377_0_0_1"/>
<proteinExistence type="predicted"/>
<dbReference type="Proteomes" id="UP000054302">
    <property type="component" value="Unassembled WGS sequence"/>
</dbReference>
<feature type="compositionally biased region" description="Acidic residues" evidence="2">
    <location>
        <begin position="757"/>
        <end position="767"/>
    </location>
</feature>
<evidence type="ECO:0000313" key="4">
    <source>
        <dbReference type="Proteomes" id="UP000054302"/>
    </source>
</evidence>
<feature type="compositionally biased region" description="Polar residues" evidence="2">
    <location>
        <begin position="457"/>
        <end position="478"/>
    </location>
</feature>
<dbReference type="EMBL" id="KN847525">
    <property type="protein sequence ID" value="KIV88700.1"/>
    <property type="molecule type" value="Genomic_DNA"/>
</dbReference>
<evidence type="ECO:0000256" key="2">
    <source>
        <dbReference type="SAM" id="MobiDB-lite"/>
    </source>
</evidence>
<dbReference type="AlphaFoldDB" id="A0A0D1WIM5"/>
<feature type="compositionally biased region" description="Polar residues" evidence="2">
    <location>
        <begin position="517"/>
        <end position="531"/>
    </location>
</feature>
<feature type="region of interest" description="Disordered" evidence="2">
    <location>
        <begin position="737"/>
        <end position="866"/>
    </location>
</feature>
<dbReference type="RefSeq" id="XP_016220274.1">
    <property type="nucleotide sequence ID" value="XM_016373363.1"/>
</dbReference>
<dbReference type="GeneID" id="27326203"/>
<evidence type="ECO:0000256" key="1">
    <source>
        <dbReference type="SAM" id="Coils"/>
    </source>
</evidence>
<evidence type="ECO:0000313" key="3">
    <source>
        <dbReference type="EMBL" id="KIV88700.1"/>
    </source>
</evidence>
<keyword evidence="4" id="KW-1185">Reference proteome</keyword>
<reference evidence="3 4" key="1">
    <citation type="submission" date="2015-01" db="EMBL/GenBank/DDBJ databases">
        <title>The Genome Sequence of Exophiala mesophila CBS40295.</title>
        <authorList>
            <consortium name="The Broad Institute Genomics Platform"/>
            <person name="Cuomo C."/>
            <person name="de Hoog S."/>
            <person name="Gorbushina A."/>
            <person name="Stielow B."/>
            <person name="Teixiera M."/>
            <person name="Abouelleil A."/>
            <person name="Chapman S.B."/>
            <person name="Priest M."/>
            <person name="Young S.K."/>
            <person name="Wortman J."/>
            <person name="Nusbaum C."/>
            <person name="Birren B."/>
        </authorList>
    </citation>
    <scope>NUCLEOTIDE SEQUENCE [LARGE SCALE GENOMIC DNA]</scope>
    <source>
        <strain evidence="3 4">CBS 40295</strain>
    </source>
</reference>
<dbReference type="VEuPathDB" id="FungiDB:PV10_08358"/>
<accession>A0A0D1WIM5</accession>
<name>A0A0D1WIM5_EXOME</name>